<keyword evidence="1" id="KW-0732">Signal</keyword>
<feature type="transmembrane region" description="Helical" evidence="4">
    <location>
        <begin position="120"/>
        <end position="140"/>
    </location>
</feature>
<name>A0A978W3P0_ZIZJJ</name>
<feature type="domain" description="Bulb-type lectin" evidence="5">
    <location>
        <begin position="33"/>
        <end position="70"/>
    </location>
</feature>
<feature type="transmembrane region" description="Helical" evidence="4">
    <location>
        <begin position="83"/>
        <end position="105"/>
    </location>
</feature>
<dbReference type="InterPro" id="IPR001480">
    <property type="entry name" value="Bulb-type_lectin_dom"/>
</dbReference>
<organism evidence="6 7">
    <name type="scientific">Ziziphus jujuba var. spinosa</name>
    <dbReference type="NCBI Taxonomy" id="714518"/>
    <lineage>
        <taxon>Eukaryota</taxon>
        <taxon>Viridiplantae</taxon>
        <taxon>Streptophyta</taxon>
        <taxon>Embryophyta</taxon>
        <taxon>Tracheophyta</taxon>
        <taxon>Spermatophyta</taxon>
        <taxon>Magnoliopsida</taxon>
        <taxon>eudicotyledons</taxon>
        <taxon>Gunneridae</taxon>
        <taxon>Pentapetalae</taxon>
        <taxon>rosids</taxon>
        <taxon>fabids</taxon>
        <taxon>Rosales</taxon>
        <taxon>Rhamnaceae</taxon>
        <taxon>Paliureae</taxon>
        <taxon>Ziziphus</taxon>
    </lineage>
</organism>
<reference evidence="6" key="1">
    <citation type="journal article" date="2021" name="Front. Plant Sci.">
        <title>Chromosome-Scale Genome Assembly for Chinese Sour Jujube and Insights Into Its Genome Evolution and Domestication Signature.</title>
        <authorList>
            <person name="Shen L.-Y."/>
            <person name="Luo H."/>
            <person name="Wang X.-L."/>
            <person name="Wang X.-M."/>
            <person name="Qiu X.-J."/>
            <person name="Liu H."/>
            <person name="Zhou S.-S."/>
            <person name="Jia K.-H."/>
            <person name="Nie S."/>
            <person name="Bao Y.-T."/>
            <person name="Zhang R.-G."/>
            <person name="Yun Q.-Z."/>
            <person name="Chai Y.-H."/>
            <person name="Lu J.-Y."/>
            <person name="Li Y."/>
            <person name="Zhao S.-W."/>
            <person name="Mao J.-F."/>
            <person name="Jia S.-G."/>
            <person name="Mao Y.-M."/>
        </authorList>
    </citation>
    <scope>NUCLEOTIDE SEQUENCE</scope>
    <source>
        <strain evidence="6">AT0</strain>
        <tissue evidence="6">Leaf</tissue>
    </source>
</reference>
<evidence type="ECO:0000259" key="5">
    <source>
        <dbReference type="Pfam" id="PF01453"/>
    </source>
</evidence>
<proteinExistence type="predicted"/>
<dbReference type="InterPro" id="IPR036426">
    <property type="entry name" value="Bulb-type_lectin_dom_sf"/>
</dbReference>
<evidence type="ECO:0000256" key="1">
    <source>
        <dbReference type="ARBA" id="ARBA00022729"/>
    </source>
</evidence>
<dbReference type="Proteomes" id="UP000813462">
    <property type="component" value="Unassembled WGS sequence"/>
</dbReference>
<keyword evidence="4" id="KW-0472">Membrane</keyword>
<dbReference type="AlphaFoldDB" id="A0A978W3P0"/>
<comment type="caution">
    <text evidence="6">The sequence shown here is derived from an EMBL/GenBank/DDBJ whole genome shotgun (WGS) entry which is preliminary data.</text>
</comment>
<evidence type="ECO:0000313" key="6">
    <source>
        <dbReference type="EMBL" id="KAH7546574.1"/>
    </source>
</evidence>
<dbReference type="SUPFAM" id="SSF51110">
    <property type="entry name" value="alpha-D-mannose-specific plant lectins"/>
    <property type="match status" value="1"/>
</dbReference>
<keyword evidence="4" id="KW-1133">Transmembrane helix</keyword>
<keyword evidence="4" id="KW-0812">Transmembrane</keyword>
<dbReference type="PANTHER" id="PTHR32444:SF247">
    <property type="entry name" value="OS01G0958200 PROTEIN"/>
    <property type="match status" value="1"/>
</dbReference>
<keyword evidence="2" id="KW-1015">Disulfide bond</keyword>
<keyword evidence="3" id="KW-0325">Glycoprotein</keyword>
<gene>
    <name evidence="6" type="ORF">FEM48_Zijuj01G0215300</name>
</gene>
<dbReference type="EMBL" id="JAEACU010000001">
    <property type="protein sequence ID" value="KAH7546574.1"/>
    <property type="molecule type" value="Genomic_DNA"/>
</dbReference>
<protein>
    <recommendedName>
        <fullName evidence="5">Bulb-type lectin domain-containing protein</fullName>
    </recommendedName>
</protein>
<accession>A0A978W3P0</accession>
<sequence>MTVDTTSSTQSIRVNSNLVSNYGKFELGFFNPDTGNVVLRDKKDENSDNYVWQSFDHPTNTLLPVIDSSYYTTSSAATKSTPVVLAGSPSLLQIALLITLTAYSFPLNSAGLTSLLGKLKLMPCYMVTTWLGILTVRNYVHHR</sequence>
<dbReference type="PANTHER" id="PTHR32444">
    <property type="entry name" value="BULB-TYPE LECTIN DOMAIN-CONTAINING PROTEIN"/>
    <property type="match status" value="1"/>
</dbReference>
<evidence type="ECO:0000256" key="3">
    <source>
        <dbReference type="ARBA" id="ARBA00023180"/>
    </source>
</evidence>
<evidence type="ECO:0000256" key="4">
    <source>
        <dbReference type="SAM" id="Phobius"/>
    </source>
</evidence>
<evidence type="ECO:0000256" key="2">
    <source>
        <dbReference type="ARBA" id="ARBA00023157"/>
    </source>
</evidence>
<dbReference type="Pfam" id="PF01453">
    <property type="entry name" value="B_lectin"/>
    <property type="match status" value="1"/>
</dbReference>
<evidence type="ECO:0000313" key="7">
    <source>
        <dbReference type="Proteomes" id="UP000813462"/>
    </source>
</evidence>